<dbReference type="Proteomes" id="UP000838748">
    <property type="component" value="Unassembled WGS sequence"/>
</dbReference>
<keyword evidence="2" id="KW-0378">Hydrolase</keyword>
<dbReference type="InterPro" id="IPR027417">
    <property type="entry name" value="P-loop_NTPase"/>
</dbReference>
<dbReference type="Pfam" id="PF02492">
    <property type="entry name" value="cobW"/>
    <property type="match status" value="1"/>
</dbReference>
<dbReference type="Gene3D" id="3.40.50.300">
    <property type="entry name" value="P-loop containing nucleotide triphosphate hydrolases"/>
    <property type="match status" value="1"/>
</dbReference>
<feature type="domain" description="CobW/HypB/UreG nucleotide-binding" evidence="1">
    <location>
        <begin position="12"/>
        <end position="184"/>
    </location>
</feature>
<dbReference type="InterPro" id="IPR003495">
    <property type="entry name" value="CobW/HypB/UreG_nucleotide-bd"/>
</dbReference>
<evidence type="ECO:0000313" key="3">
    <source>
        <dbReference type="Proteomes" id="UP000838748"/>
    </source>
</evidence>
<dbReference type="EMBL" id="CAKLDM010000001">
    <property type="protein sequence ID" value="CAH0536702.1"/>
    <property type="molecule type" value="Genomic_DNA"/>
</dbReference>
<name>A0ABM9A0A1_9VIBR</name>
<dbReference type="PANTHER" id="PTHR13748">
    <property type="entry name" value="COBW-RELATED"/>
    <property type="match status" value="1"/>
</dbReference>
<evidence type="ECO:0000259" key="1">
    <source>
        <dbReference type="Pfam" id="PF02492"/>
    </source>
</evidence>
<dbReference type="CDD" id="cd03112">
    <property type="entry name" value="CobW-like"/>
    <property type="match status" value="1"/>
</dbReference>
<comment type="caution">
    <text evidence="2">The sequence shown here is derived from an EMBL/GenBank/DDBJ whole genome shotgun (WGS) entry which is preliminary data.</text>
</comment>
<dbReference type="EC" id="3.6.-.-" evidence="2"/>
<dbReference type="InterPro" id="IPR051316">
    <property type="entry name" value="Zinc-reg_GTPase_activator"/>
</dbReference>
<accession>A0ABM9A0A1</accession>
<dbReference type="RefSeq" id="WP_237360034.1">
    <property type="nucleotide sequence ID" value="NZ_CAKLDM010000001.1"/>
</dbReference>
<organism evidence="2 3">
    <name type="scientific">Vibrio marisflavi CECT 7928</name>
    <dbReference type="NCBI Taxonomy" id="634439"/>
    <lineage>
        <taxon>Bacteria</taxon>
        <taxon>Pseudomonadati</taxon>
        <taxon>Pseudomonadota</taxon>
        <taxon>Gammaproteobacteria</taxon>
        <taxon>Vibrionales</taxon>
        <taxon>Vibrionaceae</taxon>
        <taxon>Vibrio</taxon>
    </lineage>
</organism>
<dbReference type="GO" id="GO:0016787">
    <property type="term" value="F:hydrolase activity"/>
    <property type="evidence" value="ECO:0007669"/>
    <property type="project" value="UniProtKB-KW"/>
</dbReference>
<proteinExistence type="predicted"/>
<reference evidence="2" key="1">
    <citation type="submission" date="2021-11" db="EMBL/GenBank/DDBJ databases">
        <authorList>
            <person name="Rodrigo-Torres L."/>
            <person name="Arahal R. D."/>
            <person name="Lucena T."/>
        </authorList>
    </citation>
    <scope>NUCLEOTIDE SEQUENCE</scope>
    <source>
        <strain evidence="2">CECT 7928</strain>
    </source>
</reference>
<gene>
    <name evidence="2" type="primary">yeiR_2</name>
    <name evidence="2" type="ORF">VMF7928_00637</name>
</gene>
<protein>
    <submittedName>
        <fullName evidence="2">Zinc-binding GTPase YeiR</fullName>
        <ecNumber evidence="2">3.6.-.-</ecNumber>
    </submittedName>
</protein>
<sequence>MNSKQNETRAIPTNVITGFLGVGKTTAILNLLEQKPKNEHWAVLVNEFGEIGIDGSFFSGQSQNKDQVFFQEVPGGCMCCAAGLPMQIALGQLLSRAKPDRLLIEPTGLGHPREILQVLSTGYYREILSLQKTLTLVDARKLSDEKIFTNDTFNQQILMADTVVGNKLDLYSEQDRKLLEDYVKSHGQHHVKVIFTQSARIELDQLEGETANKHIGSHHHHHHASNKTLIADQPIPDCGYIKAENEGEGFKSVGWRFAPDIVFDHQILLSILKGVRAERMKAVFITNDGVFGYNLTTDALQVVELDDCDESCIEIISTKSHEQIESELLEARV</sequence>
<dbReference type="SUPFAM" id="SSF52540">
    <property type="entry name" value="P-loop containing nucleoside triphosphate hydrolases"/>
    <property type="match status" value="1"/>
</dbReference>
<keyword evidence="3" id="KW-1185">Reference proteome</keyword>
<evidence type="ECO:0000313" key="2">
    <source>
        <dbReference type="EMBL" id="CAH0536702.1"/>
    </source>
</evidence>
<dbReference type="PANTHER" id="PTHR13748:SF46">
    <property type="entry name" value="ZINC CHAPERONE YEIR"/>
    <property type="match status" value="1"/>
</dbReference>